<organism evidence="2 3">
    <name type="scientific">Jiulongibacter sediminis</name>
    <dbReference type="NCBI Taxonomy" id="1605367"/>
    <lineage>
        <taxon>Bacteria</taxon>
        <taxon>Pseudomonadati</taxon>
        <taxon>Bacteroidota</taxon>
        <taxon>Cytophagia</taxon>
        <taxon>Cytophagales</taxon>
        <taxon>Leadbetterellaceae</taxon>
        <taxon>Jiulongibacter</taxon>
    </lineage>
</organism>
<sequence>MLKRLAFSLFLFSGFIASAQNIIFDAKGLLFLTDADMSAFSIMDGNLRKMEDSKDVISTLEFPLDYGDPGQIKTDKASNSIFKEAKNICFTSDQKLAYVLETKGETAYDDTSYEDIEEEFPAGRYVTVIDVTDLKKPKSLYRFPVGRNPSSISIDPSDKYLAIATEEYGKEIQLYELDNSGKPVRVIKKPSGLPPGRIVEIKWHSSGNFLIYLNQDEADLGIIEVHRDGPTQQIIRLELYGDPVKIGGMPTKGEFTPDEKYFIALDKKKYKTDMENRSKGELFVIKLNLEDRETNHYLISKAEVGENPCNFDIHPSGNYIVVNNLEHSFMPPEHYMDDGESSLTVLSLSFDGILESIKTQKIDGILPSSAIFDKNGQNLAVSIFQYLTFGYSFGGIEFYKFDPNAKSVLELQKGKIYVPRGAHSLKAIMEY</sequence>
<dbReference type="OrthoDB" id="916694at2"/>
<keyword evidence="1" id="KW-0732">Signal</keyword>
<proteinExistence type="predicted"/>
<dbReference type="EMBL" id="LGTQ01000013">
    <property type="protein sequence ID" value="KPM46960.1"/>
    <property type="molecule type" value="Genomic_DNA"/>
</dbReference>
<evidence type="ECO:0000256" key="1">
    <source>
        <dbReference type="SAM" id="SignalP"/>
    </source>
</evidence>
<comment type="caution">
    <text evidence="2">The sequence shown here is derived from an EMBL/GenBank/DDBJ whole genome shotgun (WGS) entry which is preliminary data.</text>
</comment>
<feature type="signal peptide" evidence="1">
    <location>
        <begin position="1"/>
        <end position="19"/>
    </location>
</feature>
<name>A0A0P7BZA8_9BACT</name>
<keyword evidence="3" id="KW-1185">Reference proteome</keyword>
<dbReference type="RefSeq" id="WP_055150843.1">
    <property type="nucleotide sequence ID" value="NZ_JXSZ01000013.1"/>
</dbReference>
<reference evidence="2 3" key="1">
    <citation type="submission" date="2015-07" db="EMBL/GenBank/DDBJ databases">
        <title>The draft genome sequence of Leadbetterella sp. JN14-9.</title>
        <authorList>
            <person name="Liu Y."/>
            <person name="Du J."/>
            <person name="Shao Z."/>
        </authorList>
    </citation>
    <scope>NUCLEOTIDE SEQUENCE [LARGE SCALE GENOMIC DNA]</scope>
    <source>
        <strain evidence="2 3">JN14-9</strain>
    </source>
</reference>
<dbReference type="InterPro" id="IPR011048">
    <property type="entry name" value="Haem_d1_sf"/>
</dbReference>
<feature type="chain" id="PRO_5006136361" evidence="1">
    <location>
        <begin position="20"/>
        <end position="431"/>
    </location>
</feature>
<dbReference type="SUPFAM" id="SSF51004">
    <property type="entry name" value="C-terminal (heme d1) domain of cytochrome cd1-nitrite reductase"/>
    <property type="match status" value="1"/>
</dbReference>
<dbReference type="STRING" id="1605367.AFM12_17160"/>
<dbReference type="InterPro" id="IPR015943">
    <property type="entry name" value="WD40/YVTN_repeat-like_dom_sf"/>
</dbReference>
<evidence type="ECO:0000313" key="2">
    <source>
        <dbReference type="EMBL" id="KPM46960.1"/>
    </source>
</evidence>
<dbReference type="Proteomes" id="UP000050454">
    <property type="component" value="Unassembled WGS sequence"/>
</dbReference>
<dbReference type="Gene3D" id="2.130.10.10">
    <property type="entry name" value="YVTN repeat-like/Quinoprotein amine dehydrogenase"/>
    <property type="match status" value="1"/>
</dbReference>
<accession>A0A0P7BZA8</accession>
<evidence type="ECO:0000313" key="3">
    <source>
        <dbReference type="Proteomes" id="UP000050454"/>
    </source>
</evidence>
<dbReference type="AlphaFoldDB" id="A0A0P7BZA8"/>
<protein>
    <submittedName>
        <fullName evidence="2">Uncharacterized protein</fullName>
    </submittedName>
</protein>
<gene>
    <name evidence="2" type="ORF">AFM12_17160</name>
</gene>